<evidence type="ECO:0000313" key="2">
    <source>
        <dbReference type="EMBL" id="CAJ0558625.1"/>
    </source>
</evidence>
<accession>A0AA36FR45</accession>
<organism evidence="2 4">
    <name type="scientific">Mesorhabditis spiculigera</name>
    <dbReference type="NCBI Taxonomy" id="96644"/>
    <lineage>
        <taxon>Eukaryota</taxon>
        <taxon>Metazoa</taxon>
        <taxon>Ecdysozoa</taxon>
        <taxon>Nematoda</taxon>
        <taxon>Chromadorea</taxon>
        <taxon>Rhabditida</taxon>
        <taxon>Rhabditina</taxon>
        <taxon>Rhabditomorpha</taxon>
        <taxon>Rhabditoidea</taxon>
        <taxon>Rhabditidae</taxon>
        <taxon>Mesorhabditinae</taxon>
        <taxon>Mesorhabditis</taxon>
    </lineage>
</organism>
<proteinExistence type="predicted"/>
<evidence type="ECO:0000313" key="3">
    <source>
        <dbReference type="EMBL" id="CAJ0573179.1"/>
    </source>
</evidence>
<evidence type="ECO:0000256" key="1">
    <source>
        <dbReference type="SAM" id="MobiDB-lite"/>
    </source>
</evidence>
<dbReference type="GO" id="GO:0005739">
    <property type="term" value="C:mitochondrion"/>
    <property type="evidence" value="ECO:0007669"/>
    <property type="project" value="GOC"/>
</dbReference>
<gene>
    <name evidence="2" type="ORF">MSPICULIGERA_LOCUS1040</name>
    <name evidence="3" type="ORF">MSPICULIGERA_LOCUS11547</name>
</gene>
<evidence type="ECO:0008006" key="5">
    <source>
        <dbReference type="Google" id="ProtNLM"/>
    </source>
</evidence>
<dbReference type="EMBL" id="CATQJA010000251">
    <property type="protein sequence ID" value="CAJ0558625.1"/>
    <property type="molecule type" value="Genomic_DNA"/>
</dbReference>
<dbReference type="PANTHER" id="PTHR21106">
    <property type="entry name" value="NADH DEHYDROGENASE [UBIQUINONE] 1 BETA SUBCOMPLEX SUBUNIT 6"/>
    <property type="match status" value="1"/>
</dbReference>
<keyword evidence="4" id="KW-1185">Reference proteome</keyword>
<evidence type="ECO:0000313" key="4">
    <source>
        <dbReference type="Proteomes" id="UP001177023"/>
    </source>
</evidence>
<dbReference type="InterPro" id="IPR019174">
    <property type="entry name" value="NADH_DH_b-subcmplx_su6"/>
</dbReference>
<comment type="caution">
    <text evidence="2">The sequence shown here is derived from an EMBL/GenBank/DDBJ whole genome shotgun (WGS) entry which is preliminary data.</text>
</comment>
<feature type="non-terminal residue" evidence="2">
    <location>
        <position position="1"/>
    </location>
</feature>
<dbReference type="GO" id="GO:0006120">
    <property type="term" value="P:mitochondrial electron transport, NADH to ubiquinone"/>
    <property type="evidence" value="ECO:0007669"/>
    <property type="project" value="InterPro"/>
</dbReference>
<protein>
    <recommendedName>
        <fullName evidence="5">NADH dehydrogenase [ubiquinone] 1 beta subcomplex subunit 6</fullName>
    </recommendedName>
</protein>
<feature type="region of interest" description="Disordered" evidence="1">
    <location>
        <begin position="1"/>
        <end position="38"/>
    </location>
</feature>
<dbReference type="AlphaFoldDB" id="A0AA36FR45"/>
<dbReference type="Pfam" id="PF09782">
    <property type="entry name" value="NDUF_B6"/>
    <property type="match status" value="1"/>
</dbReference>
<reference evidence="2" key="1">
    <citation type="submission" date="2023-06" db="EMBL/GenBank/DDBJ databases">
        <authorList>
            <person name="Delattre M."/>
        </authorList>
    </citation>
    <scope>NUCLEOTIDE SEQUENCE</scope>
    <source>
        <strain evidence="2">AF72</strain>
    </source>
</reference>
<name>A0AA36FR45_9BILA</name>
<dbReference type="Proteomes" id="UP001177023">
    <property type="component" value="Unassembled WGS sequence"/>
</dbReference>
<dbReference type="PANTHER" id="PTHR21106:SF2">
    <property type="entry name" value="NADH DEHYDROGENASE [UBIQUINONE] 1 BETA SUBCOMPLEX SUBUNIT 6"/>
    <property type="match status" value="1"/>
</dbReference>
<sequence length="209" mass="24305">MGNQYVKPHREGNSPYTRSGVPPPKLGLPDKPVHRGGNPMSLEMHMADERVRARGLTPAEREWRHKWVVDQNLHADEPIAVDAVHRQLNPIRRLYRWPLDKLYLHFLKPTFGVYYGTAIRVVAPKFIFAFLGFQAIYYYWKYEARDWAHLRGVEHSPEKPVLLRGAEIEKKYPGLQSKALSDPSKYDYLSPSYEKRTALLDVGTTPRPW</sequence>
<dbReference type="EMBL" id="CATQJA010002614">
    <property type="protein sequence ID" value="CAJ0573179.1"/>
    <property type="molecule type" value="Genomic_DNA"/>
</dbReference>